<dbReference type="Proteomes" id="UP001295740">
    <property type="component" value="Unassembled WGS sequence"/>
</dbReference>
<feature type="domain" description="DUF4470" evidence="1">
    <location>
        <begin position="16"/>
        <end position="101"/>
    </location>
</feature>
<accession>A0AAI8YKC7</accession>
<dbReference type="Pfam" id="PF14737">
    <property type="entry name" value="DUF4470"/>
    <property type="match status" value="1"/>
</dbReference>
<organism evidence="2 3">
    <name type="scientific">Anthostomella pinea</name>
    <dbReference type="NCBI Taxonomy" id="933095"/>
    <lineage>
        <taxon>Eukaryota</taxon>
        <taxon>Fungi</taxon>
        <taxon>Dikarya</taxon>
        <taxon>Ascomycota</taxon>
        <taxon>Pezizomycotina</taxon>
        <taxon>Sordariomycetes</taxon>
        <taxon>Xylariomycetidae</taxon>
        <taxon>Xylariales</taxon>
        <taxon>Xylariaceae</taxon>
        <taxon>Anthostomella</taxon>
    </lineage>
</organism>
<evidence type="ECO:0000313" key="3">
    <source>
        <dbReference type="Proteomes" id="UP001295740"/>
    </source>
</evidence>
<keyword evidence="3" id="KW-1185">Reference proteome</keyword>
<dbReference type="EMBL" id="CAUWAG010000016">
    <property type="protein sequence ID" value="CAJ2510472.1"/>
    <property type="molecule type" value="Genomic_DNA"/>
</dbReference>
<dbReference type="AlphaFoldDB" id="A0AAI8YKC7"/>
<name>A0AAI8YKC7_9PEZI</name>
<evidence type="ECO:0000259" key="1">
    <source>
        <dbReference type="Pfam" id="PF14737"/>
    </source>
</evidence>
<comment type="caution">
    <text evidence="2">The sequence shown here is derived from an EMBL/GenBank/DDBJ whole genome shotgun (WGS) entry which is preliminary data.</text>
</comment>
<dbReference type="InterPro" id="IPR027974">
    <property type="entry name" value="DUF4470"/>
</dbReference>
<protein>
    <submittedName>
        <fullName evidence="2">Uu.00g132810.m01.CDS01</fullName>
    </submittedName>
</protein>
<sequence>MLTPETINILSYFYALGNTPAVCLTQSLPPGSPADILLLGCGDVRNILFTSHVDVHRQLDLTCCDFQKAVLARNILLLSLIIDDSGPQCTKILWGLYYHFHLDDNCHELLRSQSQKLHSLSDTMEAWHNSKYGPVLKFCDSATLADVRTMWHFYITSREGSEKSHFEAHFNDNLEETRDIEVDLKSRARARRPNPMFVTDDGPLLHYGTDPLLGFHLAAAYAPLQAQSRLFTKSVSPKPQQRAVETAQLEFSNWVDSFSKRLKSVTIRFFSGNALAFSHSLLHRRVNGGSTGNWYRDRYRAETLKLNGPEFTSGSAPLTFDIIDRSNLCDHVGGLNLLTAVSPLLRNCASSAVYTEILHKRSESPQKAFDHILCGHTPTVSLLLGLFPVDYWTNVLP</sequence>
<evidence type="ECO:0000313" key="2">
    <source>
        <dbReference type="EMBL" id="CAJ2510472.1"/>
    </source>
</evidence>
<gene>
    <name evidence="2" type="ORF">KHLLAP_LOCUS10940</name>
</gene>
<proteinExistence type="predicted"/>
<reference evidence="2" key="1">
    <citation type="submission" date="2023-10" db="EMBL/GenBank/DDBJ databases">
        <authorList>
            <person name="Hackl T."/>
        </authorList>
    </citation>
    <scope>NUCLEOTIDE SEQUENCE</scope>
</reference>